<dbReference type="EMBL" id="JBHRYD010000014">
    <property type="protein sequence ID" value="MFC3706033.1"/>
    <property type="molecule type" value="Genomic_DNA"/>
</dbReference>
<keyword evidence="3" id="KW-1185">Reference proteome</keyword>
<accession>A0ABV7X5Z4</accession>
<reference evidence="3" key="1">
    <citation type="journal article" date="2019" name="Int. J. Syst. Evol. Microbiol.">
        <title>The Global Catalogue of Microorganisms (GCM) 10K type strain sequencing project: providing services to taxonomists for standard genome sequencing and annotation.</title>
        <authorList>
            <consortium name="The Broad Institute Genomics Platform"/>
            <consortium name="The Broad Institute Genome Sequencing Center for Infectious Disease"/>
            <person name="Wu L."/>
            <person name="Ma J."/>
        </authorList>
    </citation>
    <scope>NUCLEOTIDE SEQUENCE [LARGE SCALE GENOMIC DNA]</scope>
    <source>
        <strain evidence="3">KCTC 42281</strain>
    </source>
</reference>
<evidence type="ECO:0000313" key="3">
    <source>
        <dbReference type="Proteomes" id="UP001595613"/>
    </source>
</evidence>
<keyword evidence="1" id="KW-0472">Membrane</keyword>
<dbReference type="Proteomes" id="UP001595613">
    <property type="component" value="Unassembled WGS sequence"/>
</dbReference>
<proteinExistence type="predicted"/>
<protein>
    <recommendedName>
        <fullName evidence="4">TMhelix containing protein</fullName>
    </recommendedName>
</protein>
<organism evidence="2 3">
    <name type="scientific">Devosia honganensis</name>
    <dbReference type="NCBI Taxonomy" id="1610527"/>
    <lineage>
        <taxon>Bacteria</taxon>
        <taxon>Pseudomonadati</taxon>
        <taxon>Pseudomonadota</taxon>
        <taxon>Alphaproteobacteria</taxon>
        <taxon>Hyphomicrobiales</taxon>
        <taxon>Devosiaceae</taxon>
        <taxon>Devosia</taxon>
    </lineage>
</organism>
<gene>
    <name evidence="2" type="ORF">ACFOOL_14870</name>
</gene>
<evidence type="ECO:0000313" key="2">
    <source>
        <dbReference type="EMBL" id="MFC3706033.1"/>
    </source>
</evidence>
<keyword evidence="1" id="KW-1133">Transmembrane helix</keyword>
<name>A0ABV7X5Z4_9HYPH</name>
<evidence type="ECO:0008006" key="4">
    <source>
        <dbReference type="Google" id="ProtNLM"/>
    </source>
</evidence>
<keyword evidence="1" id="KW-0812">Transmembrane</keyword>
<evidence type="ECO:0000256" key="1">
    <source>
        <dbReference type="SAM" id="Phobius"/>
    </source>
</evidence>
<comment type="caution">
    <text evidence="2">The sequence shown here is derived from an EMBL/GenBank/DDBJ whole genome shotgun (WGS) entry which is preliminary data.</text>
</comment>
<sequence length="77" mass="8155">MNAPRIKNEITIGSLASLLGLIMTILGFGIAIGNAQTDIAALKAGQVQSSADSRALIRLQADMDYLKGAVDELRGRR</sequence>
<feature type="transmembrane region" description="Helical" evidence="1">
    <location>
        <begin position="12"/>
        <end position="33"/>
    </location>
</feature>
<dbReference type="RefSeq" id="WP_380098064.1">
    <property type="nucleotide sequence ID" value="NZ_JBHRYD010000014.1"/>
</dbReference>